<dbReference type="AlphaFoldDB" id="W0R7N0"/>
<dbReference type="HOGENOM" id="CLU_065769_1_0_6"/>
<dbReference type="RefSeq" id="WP_324682447.1">
    <property type="nucleotide sequence ID" value="NZ_CP006956.1"/>
</dbReference>
<name>W0R7N0_BIBTR</name>
<dbReference type="Proteomes" id="UP000019086">
    <property type="component" value="Chromosome"/>
</dbReference>
<evidence type="ECO:0000313" key="3">
    <source>
        <dbReference type="Proteomes" id="UP000019086"/>
    </source>
</evidence>
<dbReference type="Pfam" id="PF14393">
    <property type="entry name" value="DUF4422"/>
    <property type="match status" value="1"/>
</dbReference>
<evidence type="ECO:0000259" key="1">
    <source>
        <dbReference type="Pfam" id="PF14393"/>
    </source>
</evidence>
<sequence length="259" mass="30714">MMHDSHILVATHKHYEFPQNSLYQPIQVGRALSSLELNILSDDRGQNISVKNGSFCELTALYWAWKNGFFCGKQYVGLVHYRRYFSGRDIPIKNRFILGEREISKLFEKVDCIVPKKRHYHIETVQSHYKNAHYLKDLELTKKILLARNSDYLSAFEQIMTDTSLHLFNMFIMKSSLCEQYCKWLFPILFELEEKLDISTYSDYQKRVFGFIAERLFNVWLVHNKVKIAQVKVINLEAEKIHLKVLNLLKRKFLKNAKK</sequence>
<feature type="domain" description="DUF4422" evidence="1">
    <location>
        <begin position="7"/>
        <end position="224"/>
    </location>
</feature>
<accession>W0R7N0</accession>
<protein>
    <submittedName>
        <fullName evidence="2">EpsF</fullName>
    </submittedName>
</protein>
<evidence type="ECO:0000313" key="2">
    <source>
        <dbReference type="EMBL" id="AHG87134.1"/>
    </source>
</evidence>
<dbReference type="PATRIC" id="fig|1263832.3.peg.1896"/>
<reference evidence="2 3" key="1">
    <citation type="submission" date="2013-12" db="EMBL/GenBank/DDBJ databases">
        <title>Annotation of the Bibersteinia trehalosi USDA-ARS-USMARC-190 complete genome.</title>
        <authorList>
            <person name="Harhay G.P."/>
            <person name="McVey S."/>
            <person name="Clawson M.L."/>
            <person name="Bono J."/>
            <person name="Heaton M.P."/>
            <person name="Chitko-Mckown C.G."/>
            <person name="Harhay D.M."/>
            <person name="Smith T.P.L."/>
        </authorList>
    </citation>
    <scope>NUCLEOTIDE SEQUENCE [LARGE SCALE GENOMIC DNA]</scope>
    <source>
        <strain evidence="2 3">USDA-ARS-USMARC-190</strain>
    </source>
</reference>
<dbReference type="EMBL" id="CP006956">
    <property type="protein sequence ID" value="AHG87134.1"/>
    <property type="molecule type" value="Genomic_DNA"/>
</dbReference>
<organism evidence="2 3">
    <name type="scientific">Bibersteinia trehalosi USDA-ARS-USMARC-190</name>
    <dbReference type="NCBI Taxonomy" id="1263832"/>
    <lineage>
        <taxon>Bacteria</taxon>
        <taxon>Pseudomonadati</taxon>
        <taxon>Pseudomonadota</taxon>
        <taxon>Gammaproteobacteria</taxon>
        <taxon>Pasteurellales</taxon>
        <taxon>Pasteurellaceae</taxon>
        <taxon>Bibersteinia</taxon>
    </lineage>
</organism>
<dbReference type="InterPro" id="IPR025536">
    <property type="entry name" value="DUF4422"/>
</dbReference>
<dbReference type="KEGG" id="btra:F544_19060"/>
<proteinExistence type="predicted"/>
<gene>
    <name evidence="2" type="ORF">F544_19060</name>
</gene>